<gene>
    <name evidence="1" type="ORF">KCG35_25355</name>
</gene>
<evidence type="ECO:0000313" key="2">
    <source>
        <dbReference type="Proteomes" id="UP000690515"/>
    </source>
</evidence>
<name>A0ABS5ZJW9_9GAMM</name>
<accession>A0ABS5ZJW9</accession>
<proteinExistence type="predicted"/>
<organism evidence="1 2">
    <name type="scientific">Zooshikella harenae</name>
    <dbReference type="NCBI Taxonomy" id="2827238"/>
    <lineage>
        <taxon>Bacteria</taxon>
        <taxon>Pseudomonadati</taxon>
        <taxon>Pseudomonadota</taxon>
        <taxon>Gammaproteobacteria</taxon>
        <taxon>Oceanospirillales</taxon>
        <taxon>Zooshikellaceae</taxon>
        <taxon>Zooshikella</taxon>
    </lineage>
</organism>
<evidence type="ECO:0000313" key="1">
    <source>
        <dbReference type="EMBL" id="MBU2714381.1"/>
    </source>
</evidence>
<dbReference type="EMBL" id="JAGSOY010000247">
    <property type="protein sequence ID" value="MBU2714381.1"/>
    <property type="molecule type" value="Genomic_DNA"/>
</dbReference>
<sequence>VCYSFKAEVCPETAKLKHILNNLSAVIGSIYLMFKKLLCIVFSLAISSCYTLNIPPDYELDAKPHYGLAVFSISSNYTLDNFRVYYGGSSDFSEYVVSGHVKLKTAETPLDWVGGDLRGRLAVIELPEGKYSFMSIHRQYPSSTLSGRFDAPFEVEANKATYLGDLAVLINPERTKFKAIIFDSSERDLPLLFNRYPNIKKENVIVKISKVQKYIQKTFR</sequence>
<protein>
    <recommendedName>
        <fullName evidence="3">DUF2846 domain-containing protein</fullName>
    </recommendedName>
</protein>
<reference evidence="1 2" key="1">
    <citation type="submission" date="2021-04" db="EMBL/GenBank/DDBJ databases">
        <authorList>
            <person name="Pira H."/>
            <person name="Risdian C."/>
            <person name="Wink J."/>
        </authorList>
    </citation>
    <scope>NUCLEOTIDE SEQUENCE [LARGE SCALE GENOMIC DNA]</scope>
    <source>
        <strain evidence="1 2">WH53</strain>
    </source>
</reference>
<feature type="non-terminal residue" evidence="1">
    <location>
        <position position="1"/>
    </location>
</feature>
<comment type="caution">
    <text evidence="1">The sequence shown here is derived from an EMBL/GenBank/DDBJ whole genome shotgun (WGS) entry which is preliminary data.</text>
</comment>
<evidence type="ECO:0008006" key="3">
    <source>
        <dbReference type="Google" id="ProtNLM"/>
    </source>
</evidence>
<dbReference type="RefSeq" id="WP_215822634.1">
    <property type="nucleotide sequence ID" value="NZ_JAGSOY010000247.1"/>
</dbReference>
<dbReference type="Proteomes" id="UP000690515">
    <property type="component" value="Unassembled WGS sequence"/>
</dbReference>
<keyword evidence="2" id="KW-1185">Reference proteome</keyword>